<reference evidence="3" key="1">
    <citation type="submission" date="2017-12" db="EMBL/GenBank/DDBJ databases">
        <authorList>
            <consortium name="DOE Joint Genome Institute"/>
            <person name="Mondo S.J."/>
            <person name="Kjaerbolling I."/>
            <person name="Vesth T.C."/>
            <person name="Frisvad J.C."/>
            <person name="Nybo J.L."/>
            <person name="Theobald S."/>
            <person name="Kuo A."/>
            <person name="Bowyer P."/>
            <person name="Matsuda Y."/>
            <person name="Lyhne E.K."/>
            <person name="Kogle M.E."/>
            <person name="Clum A."/>
            <person name="Lipzen A."/>
            <person name="Salamov A."/>
            <person name="Ngan C.Y."/>
            <person name="Daum C."/>
            <person name="Chiniquy J."/>
            <person name="Barry K."/>
            <person name="LaButti K."/>
            <person name="Haridas S."/>
            <person name="Simmons B.A."/>
            <person name="Magnuson J.K."/>
            <person name="Mortensen U.H."/>
            <person name="Larsen T.O."/>
            <person name="Grigoriev I.V."/>
            <person name="Baker S.E."/>
            <person name="Andersen M.R."/>
            <person name="Nordberg H.P."/>
            <person name="Cantor M.N."/>
            <person name="Hua S.X."/>
        </authorList>
    </citation>
    <scope>NUCLEOTIDE SEQUENCE [LARGE SCALE GENOMIC DNA]</scope>
    <source>
        <strain evidence="3">IBT 19404</strain>
    </source>
</reference>
<keyword evidence="1" id="KW-0812">Transmembrane</keyword>
<organism evidence="2 3">
    <name type="scientific">Aspergillus taichungensis</name>
    <dbReference type="NCBI Taxonomy" id="482145"/>
    <lineage>
        <taxon>Eukaryota</taxon>
        <taxon>Fungi</taxon>
        <taxon>Dikarya</taxon>
        <taxon>Ascomycota</taxon>
        <taxon>Pezizomycotina</taxon>
        <taxon>Eurotiomycetes</taxon>
        <taxon>Eurotiomycetidae</taxon>
        <taxon>Eurotiales</taxon>
        <taxon>Aspergillaceae</taxon>
        <taxon>Aspergillus</taxon>
        <taxon>Aspergillus subgen. Circumdati</taxon>
    </lineage>
</organism>
<accession>A0A2J5HIY1</accession>
<proteinExistence type="predicted"/>
<dbReference type="EMBL" id="KZ559605">
    <property type="protein sequence ID" value="PLN77014.1"/>
    <property type="molecule type" value="Genomic_DNA"/>
</dbReference>
<sequence length="73" mass="7941">MIGFNPTNVVELLYGCVFLFCGFIVIGWCGAARAGQFIISVCLSPFFHATALMVLRGAMLCTYLLTYLLTLPG</sequence>
<feature type="transmembrane region" description="Helical" evidence="1">
    <location>
        <begin position="12"/>
        <end position="34"/>
    </location>
</feature>
<keyword evidence="3" id="KW-1185">Reference proteome</keyword>
<dbReference type="Proteomes" id="UP000235023">
    <property type="component" value="Unassembled WGS sequence"/>
</dbReference>
<dbReference type="AlphaFoldDB" id="A0A2J5HIY1"/>
<evidence type="ECO:0000313" key="2">
    <source>
        <dbReference type="EMBL" id="PLN77014.1"/>
    </source>
</evidence>
<evidence type="ECO:0000313" key="3">
    <source>
        <dbReference type="Proteomes" id="UP000235023"/>
    </source>
</evidence>
<protein>
    <submittedName>
        <fullName evidence="2">Uncharacterized protein</fullName>
    </submittedName>
</protein>
<gene>
    <name evidence="2" type="ORF">BDW42DRAFT_177684</name>
</gene>
<feature type="transmembrane region" description="Helical" evidence="1">
    <location>
        <begin position="46"/>
        <end position="69"/>
    </location>
</feature>
<keyword evidence="1" id="KW-1133">Transmembrane helix</keyword>
<name>A0A2J5HIY1_9EURO</name>
<keyword evidence="1" id="KW-0472">Membrane</keyword>
<evidence type="ECO:0000256" key="1">
    <source>
        <dbReference type="SAM" id="Phobius"/>
    </source>
</evidence>